<gene>
    <name evidence="7" type="ORF">CYMTET_55550</name>
</gene>
<dbReference type="EMBL" id="LGRX02035545">
    <property type="protein sequence ID" value="KAK3234187.1"/>
    <property type="molecule type" value="Genomic_DNA"/>
</dbReference>
<keyword evidence="3 6" id="KW-0812">Transmembrane</keyword>
<name>A0AAE0ENG7_9CHLO</name>
<keyword evidence="5 6" id="KW-0472">Membrane</keyword>
<organism evidence="7 8">
    <name type="scientific">Cymbomonas tetramitiformis</name>
    <dbReference type="NCBI Taxonomy" id="36881"/>
    <lineage>
        <taxon>Eukaryota</taxon>
        <taxon>Viridiplantae</taxon>
        <taxon>Chlorophyta</taxon>
        <taxon>Pyramimonadophyceae</taxon>
        <taxon>Pyramimonadales</taxon>
        <taxon>Pyramimonadaceae</taxon>
        <taxon>Cymbomonas</taxon>
    </lineage>
</organism>
<reference evidence="7 8" key="1">
    <citation type="journal article" date="2015" name="Genome Biol. Evol.">
        <title>Comparative Genomics of a Bacterivorous Green Alga Reveals Evolutionary Causalities and Consequences of Phago-Mixotrophic Mode of Nutrition.</title>
        <authorList>
            <person name="Burns J.A."/>
            <person name="Paasch A."/>
            <person name="Narechania A."/>
            <person name="Kim E."/>
        </authorList>
    </citation>
    <scope>NUCLEOTIDE SEQUENCE [LARGE SCALE GENOMIC DNA]</scope>
    <source>
        <strain evidence="7 8">PLY_AMNH</strain>
    </source>
</reference>
<evidence type="ECO:0000313" key="8">
    <source>
        <dbReference type="Proteomes" id="UP001190700"/>
    </source>
</evidence>
<evidence type="ECO:0000313" key="7">
    <source>
        <dbReference type="EMBL" id="KAK3234187.1"/>
    </source>
</evidence>
<feature type="non-terminal residue" evidence="7">
    <location>
        <position position="147"/>
    </location>
</feature>
<comment type="similarity">
    <text evidence="2">Belongs to the unc-93 family.</text>
</comment>
<protein>
    <submittedName>
        <fullName evidence="7">Uncharacterized protein</fullName>
    </submittedName>
</protein>
<dbReference type="Proteomes" id="UP001190700">
    <property type="component" value="Unassembled WGS sequence"/>
</dbReference>
<comment type="subcellular location">
    <subcellularLocation>
        <location evidence="1">Membrane</location>
        <topology evidence="1">Multi-pass membrane protein</topology>
    </subcellularLocation>
</comment>
<evidence type="ECO:0000256" key="4">
    <source>
        <dbReference type="ARBA" id="ARBA00022989"/>
    </source>
</evidence>
<proteinExistence type="inferred from homology"/>
<sequence length="147" mass="15683">MAFAFGDFTKFVVEPSLGTSYVAGCMAMFYAADAVASVIAARLATSPFNISAVILFGLGLQGGVLLQFLYKVHYSQDLLGYVILFVDSAVWGVGDAVCNTQITAVLGLIYPQNTEAAFAAWKMLQAVSTSAAFFAVPPNIHLELRTK</sequence>
<dbReference type="GO" id="GO:0016020">
    <property type="term" value="C:membrane"/>
    <property type="evidence" value="ECO:0007669"/>
    <property type="project" value="UniProtKB-SubCell"/>
</dbReference>
<dbReference type="Pfam" id="PF05978">
    <property type="entry name" value="UNC-93"/>
    <property type="match status" value="1"/>
</dbReference>
<comment type="caution">
    <text evidence="7">The sequence shown here is derived from an EMBL/GenBank/DDBJ whole genome shotgun (WGS) entry which is preliminary data.</text>
</comment>
<dbReference type="InterPro" id="IPR051951">
    <property type="entry name" value="UNC-93_regulatory"/>
</dbReference>
<accession>A0AAE0ENG7</accession>
<dbReference type="PANTHER" id="PTHR19444">
    <property type="entry name" value="UNC-93 RELATED"/>
    <property type="match status" value="1"/>
</dbReference>
<evidence type="ECO:0000256" key="5">
    <source>
        <dbReference type="ARBA" id="ARBA00023136"/>
    </source>
</evidence>
<evidence type="ECO:0000256" key="1">
    <source>
        <dbReference type="ARBA" id="ARBA00004141"/>
    </source>
</evidence>
<feature type="transmembrane region" description="Helical" evidence="6">
    <location>
        <begin position="48"/>
        <end position="70"/>
    </location>
</feature>
<evidence type="ECO:0000256" key="6">
    <source>
        <dbReference type="SAM" id="Phobius"/>
    </source>
</evidence>
<keyword evidence="4 6" id="KW-1133">Transmembrane helix</keyword>
<dbReference type="PANTHER" id="PTHR19444:SF13">
    <property type="entry name" value="PROTEIN UNC-93 HOMOLOG A"/>
    <property type="match status" value="1"/>
</dbReference>
<dbReference type="InterPro" id="IPR010291">
    <property type="entry name" value="Ion_channel_UNC-93"/>
</dbReference>
<evidence type="ECO:0000256" key="2">
    <source>
        <dbReference type="ARBA" id="ARBA00009172"/>
    </source>
</evidence>
<feature type="transmembrane region" description="Helical" evidence="6">
    <location>
        <begin position="20"/>
        <end position="41"/>
    </location>
</feature>
<dbReference type="AlphaFoldDB" id="A0AAE0ENG7"/>
<evidence type="ECO:0000256" key="3">
    <source>
        <dbReference type="ARBA" id="ARBA00022692"/>
    </source>
</evidence>
<keyword evidence="8" id="KW-1185">Reference proteome</keyword>